<sequence>MQKLCVHFMSMVWLHQPSMCFSCYIFFKYDIEKALRSNFNLEGRRRINSTSIRNQ</sequence>
<evidence type="ECO:0000313" key="2">
    <source>
        <dbReference type="Proteomes" id="UP000321570"/>
    </source>
</evidence>
<protein>
    <submittedName>
        <fullName evidence="1">Uncharacterized protein</fullName>
    </submittedName>
</protein>
<evidence type="ECO:0000313" key="1">
    <source>
        <dbReference type="EMBL" id="VUZ41595.1"/>
    </source>
</evidence>
<accession>A0A564Y2Q1</accession>
<proteinExistence type="predicted"/>
<keyword evidence="2" id="KW-1185">Reference proteome</keyword>
<dbReference type="AlphaFoldDB" id="A0A564Y2Q1"/>
<dbReference type="Proteomes" id="UP000321570">
    <property type="component" value="Unassembled WGS sequence"/>
</dbReference>
<reference evidence="1 2" key="1">
    <citation type="submission" date="2019-07" db="EMBL/GenBank/DDBJ databases">
        <authorList>
            <person name="Jastrzebski P J."/>
            <person name="Paukszto L."/>
            <person name="Jastrzebski P J."/>
        </authorList>
    </citation>
    <scope>NUCLEOTIDE SEQUENCE [LARGE SCALE GENOMIC DNA]</scope>
    <source>
        <strain evidence="1 2">WMS-il1</strain>
    </source>
</reference>
<name>A0A564Y2Q1_HYMDI</name>
<organism evidence="1 2">
    <name type="scientific">Hymenolepis diminuta</name>
    <name type="common">Rat tapeworm</name>
    <dbReference type="NCBI Taxonomy" id="6216"/>
    <lineage>
        <taxon>Eukaryota</taxon>
        <taxon>Metazoa</taxon>
        <taxon>Spiralia</taxon>
        <taxon>Lophotrochozoa</taxon>
        <taxon>Platyhelminthes</taxon>
        <taxon>Cestoda</taxon>
        <taxon>Eucestoda</taxon>
        <taxon>Cyclophyllidea</taxon>
        <taxon>Hymenolepididae</taxon>
        <taxon>Hymenolepis</taxon>
    </lineage>
</organism>
<gene>
    <name evidence="1" type="ORF">WMSIL1_LOCUS2466</name>
</gene>
<dbReference type="EMBL" id="CABIJS010000066">
    <property type="protein sequence ID" value="VUZ41595.1"/>
    <property type="molecule type" value="Genomic_DNA"/>
</dbReference>